<dbReference type="GO" id="GO:0140359">
    <property type="term" value="F:ABC-type transporter activity"/>
    <property type="evidence" value="ECO:0007669"/>
    <property type="project" value="InterPro"/>
</dbReference>
<keyword evidence="6" id="KW-0813">Transport</keyword>
<dbReference type="EMBL" id="VIGH01000001">
    <property type="protein sequence ID" value="TQF74638.1"/>
    <property type="molecule type" value="Genomic_DNA"/>
</dbReference>
<dbReference type="PANTHER" id="PTHR43229">
    <property type="entry name" value="NODULATION PROTEIN J"/>
    <property type="match status" value="1"/>
</dbReference>
<evidence type="ECO:0000256" key="4">
    <source>
        <dbReference type="ARBA" id="ARBA00023136"/>
    </source>
</evidence>
<accession>A0A541BQT5</accession>
<feature type="transmembrane region" description="Helical" evidence="6">
    <location>
        <begin position="181"/>
        <end position="201"/>
    </location>
</feature>
<feature type="transmembrane region" description="Helical" evidence="6">
    <location>
        <begin position="112"/>
        <end position="138"/>
    </location>
</feature>
<dbReference type="InterPro" id="IPR047817">
    <property type="entry name" value="ABC2_TM_bact-type"/>
</dbReference>
<dbReference type="InterPro" id="IPR013525">
    <property type="entry name" value="ABC2_TM"/>
</dbReference>
<dbReference type="InterPro" id="IPR051784">
    <property type="entry name" value="Nod_factor_ABC_transporter"/>
</dbReference>
<feature type="transmembrane region" description="Helical" evidence="6">
    <location>
        <begin position="144"/>
        <end position="169"/>
    </location>
</feature>
<evidence type="ECO:0000256" key="3">
    <source>
        <dbReference type="ARBA" id="ARBA00022989"/>
    </source>
</evidence>
<comment type="similarity">
    <text evidence="6">Belongs to the ABC-2 integral membrane protein family.</text>
</comment>
<keyword evidence="6" id="KW-1003">Cell membrane</keyword>
<keyword evidence="9" id="KW-1185">Reference proteome</keyword>
<dbReference type="PANTHER" id="PTHR43229:SF2">
    <property type="entry name" value="NODULATION PROTEIN J"/>
    <property type="match status" value="1"/>
</dbReference>
<keyword evidence="4 6" id="KW-0472">Membrane</keyword>
<dbReference type="OrthoDB" id="9255971at2"/>
<reference evidence="8 9" key="1">
    <citation type="submission" date="2019-06" db="EMBL/GenBank/DDBJ databases">
        <title>Rhodococcus spaelei sp. nov., isolated from a cave.</title>
        <authorList>
            <person name="Lee S.D."/>
        </authorList>
    </citation>
    <scope>NUCLEOTIDE SEQUENCE [LARGE SCALE GENOMIC DNA]</scope>
    <source>
        <strain evidence="8 9">C9-5</strain>
    </source>
</reference>
<evidence type="ECO:0000313" key="9">
    <source>
        <dbReference type="Proteomes" id="UP000316256"/>
    </source>
</evidence>
<keyword evidence="5" id="KW-0046">Antibiotic resistance</keyword>
<keyword evidence="2 6" id="KW-0812">Transmembrane</keyword>
<sequence length="262" mass="27772">MTLTDTFPVTSAARETGLIFWSHLRANLRNPLWVLIGLSQPILYLVLFGPLLEGVGGSVGAGTDPWLVFTPGLIIQIGLFGSMFAGFSMVYELRAGIIERQRVTPASRAALLLGRVLKDMVVLMVQATILVLVAVALFDLRPNILGFVLTLILVAIIAAGMSSASYALALATRSEDSLASVLNMVSVPLLLLSGILLPMTLGPGWLQTLARINPLSHTVDAARALFRGDFGSSDVYVGTAVTVILAVVLATIGARTFAKENA</sequence>
<comment type="caution">
    <text evidence="8">The sequence shown here is derived from an EMBL/GenBank/DDBJ whole genome shotgun (WGS) entry which is preliminary data.</text>
</comment>
<comment type="subcellular location">
    <subcellularLocation>
        <location evidence="6">Cell membrane</location>
        <topology evidence="6">Multi-pass membrane protein</topology>
    </subcellularLocation>
    <subcellularLocation>
        <location evidence="1">Membrane</location>
        <topology evidence="1">Multi-pass membrane protein</topology>
    </subcellularLocation>
</comment>
<organism evidence="8 9">
    <name type="scientific">Rhodococcus spelaei</name>
    <dbReference type="NCBI Taxonomy" id="2546320"/>
    <lineage>
        <taxon>Bacteria</taxon>
        <taxon>Bacillati</taxon>
        <taxon>Actinomycetota</taxon>
        <taxon>Actinomycetes</taxon>
        <taxon>Mycobacteriales</taxon>
        <taxon>Nocardiaceae</taxon>
        <taxon>Rhodococcus</taxon>
    </lineage>
</organism>
<dbReference type="AlphaFoldDB" id="A0A541BQT5"/>
<dbReference type="Proteomes" id="UP000316256">
    <property type="component" value="Unassembled WGS sequence"/>
</dbReference>
<dbReference type="GO" id="GO:0043190">
    <property type="term" value="C:ATP-binding cassette (ABC) transporter complex"/>
    <property type="evidence" value="ECO:0007669"/>
    <property type="project" value="InterPro"/>
</dbReference>
<dbReference type="PIRSF" id="PIRSF006648">
    <property type="entry name" value="DrrB"/>
    <property type="match status" value="1"/>
</dbReference>
<dbReference type="PRINTS" id="PR00164">
    <property type="entry name" value="ABC2TRNSPORT"/>
</dbReference>
<dbReference type="RefSeq" id="WP_142094723.1">
    <property type="nucleotide sequence ID" value="NZ_VIGH01000001.1"/>
</dbReference>
<protein>
    <recommendedName>
        <fullName evidence="6">Transport permease protein</fullName>
    </recommendedName>
</protein>
<evidence type="ECO:0000256" key="6">
    <source>
        <dbReference type="RuleBase" id="RU361157"/>
    </source>
</evidence>
<feature type="transmembrane region" description="Helical" evidence="6">
    <location>
        <begin position="32"/>
        <end position="52"/>
    </location>
</feature>
<evidence type="ECO:0000256" key="5">
    <source>
        <dbReference type="ARBA" id="ARBA00023251"/>
    </source>
</evidence>
<evidence type="ECO:0000313" key="8">
    <source>
        <dbReference type="EMBL" id="TQF74638.1"/>
    </source>
</evidence>
<feature type="domain" description="ABC transmembrane type-2" evidence="7">
    <location>
        <begin position="32"/>
        <end position="260"/>
    </location>
</feature>
<evidence type="ECO:0000259" key="7">
    <source>
        <dbReference type="PROSITE" id="PS51012"/>
    </source>
</evidence>
<feature type="transmembrane region" description="Helical" evidence="6">
    <location>
        <begin position="235"/>
        <end position="258"/>
    </location>
</feature>
<feature type="transmembrane region" description="Helical" evidence="6">
    <location>
        <begin position="72"/>
        <end position="91"/>
    </location>
</feature>
<evidence type="ECO:0000256" key="2">
    <source>
        <dbReference type="ARBA" id="ARBA00022692"/>
    </source>
</evidence>
<evidence type="ECO:0000256" key="1">
    <source>
        <dbReference type="ARBA" id="ARBA00004141"/>
    </source>
</evidence>
<name>A0A541BQT5_9NOCA</name>
<keyword evidence="3 6" id="KW-1133">Transmembrane helix</keyword>
<proteinExistence type="inferred from homology"/>
<dbReference type="GO" id="GO:0046677">
    <property type="term" value="P:response to antibiotic"/>
    <property type="evidence" value="ECO:0007669"/>
    <property type="project" value="UniProtKB-KW"/>
</dbReference>
<gene>
    <name evidence="8" type="ORF">FK531_00585</name>
</gene>
<dbReference type="InterPro" id="IPR000412">
    <property type="entry name" value="ABC_2_transport"/>
</dbReference>
<dbReference type="PROSITE" id="PS51012">
    <property type="entry name" value="ABC_TM2"/>
    <property type="match status" value="1"/>
</dbReference>
<dbReference type="Pfam" id="PF01061">
    <property type="entry name" value="ABC2_membrane"/>
    <property type="match status" value="1"/>
</dbReference>